<dbReference type="PANTHER" id="PTHR46586">
    <property type="entry name" value="ANKYRIN REPEAT-CONTAINING PROTEIN"/>
    <property type="match status" value="1"/>
</dbReference>
<keyword evidence="2" id="KW-1185">Reference proteome</keyword>
<dbReference type="Gene3D" id="1.25.40.20">
    <property type="entry name" value="Ankyrin repeat-containing domain"/>
    <property type="match status" value="2"/>
</dbReference>
<comment type="caution">
    <text evidence="1">The sequence shown here is derived from an EMBL/GenBank/DDBJ whole genome shotgun (WGS) entry which is preliminary data.</text>
</comment>
<proteinExistence type="predicted"/>
<dbReference type="EMBL" id="BLLK01000022">
    <property type="protein sequence ID" value="GFH47271.1"/>
    <property type="molecule type" value="Genomic_DNA"/>
</dbReference>
<dbReference type="SUPFAM" id="SSF48403">
    <property type="entry name" value="Ankyrin repeat"/>
    <property type="match status" value="1"/>
</dbReference>
<dbReference type="InterPro" id="IPR036770">
    <property type="entry name" value="Ankyrin_rpt-contain_sf"/>
</dbReference>
<dbReference type="Proteomes" id="UP001054902">
    <property type="component" value="Unassembled WGS sequence"/>
</dbReference>
<name>A0AAD3CLW4_9STRA</name>
<dbReference type="AlphaFoldDB" id="A0AAD3CLW4"/>
<dbReference type="SUPFAM" id="SSF140860">
    <property type="entry name" value="Pseudo ankyrin repeat-like"/>
    <property type="match status" value="1"/>
</dbReference>
<evidence type="ECO:0000313" key="2">
    <source>
        <dbReference type="Proteomes" id="UP001054902"/>
    </source>
</evidence>
<accession>A0AAD3CLW4</accession>
<gene>
    <name evidence="1" type="ORF">CTEN210_03746</name>
</gene>
<dbReference type="PANTHER" id="PTHR46586:SF3">
    <property type="entry name" value="ANKYRIN REPEAT-CONTAINING PROTEIN"/>
    <property type="match status" value="1"/>
</dbReference>
<organism evidence="1 2">
    <name type="scientific">Chaetoceros tenuissimus</name>
    <dbReference type="NCBI Taxonomy" id="426638"/>
    <lineage>
        <taxon>Eukaryota</taxon>
        <taxon>Sar</taxon>
        <taxon>Stramenopiles</taxon>
        <taxon>Ochrophyta</taxon>
        <taxon>Bacillariophyta</taxon>
        <taxon>Coscinodiscophyceae</taxon>
        <taxon>Chaetocerotophycidae</taxon>
        <taxon>Chaetocerotales</taxon>
        <taxon>Chaetocerotaceae</taxon>
        <taxon>Chaetoceros</taxon>
    </lineage>
</organism>
<sequence length="590" mass="67643">MHMQLRKKRKILEHEVPSATLKDMPHEVMKNVFSYVGKGNYCFVAPVSKDFCHNYITMDVIEDKYEHKLDIFQAMQRNVVTTVEAASTSYQLAEHCFLNATDTFQQKLFSEAIIKGRQDIVRMGYALGVCMEGNYDNAFEEIAKKGDLSMLLLLKEKDLKISSYLEKIIRNSAFHGHLDILRWLHQSKENLSSWPRTLYAQAAEGGNQEIIEWVQDVLKLKFNRKAYVCGILKGKQMSAIKRLRGQWNEDSLQDAVHSGDMEVLQYLLLDHRCPRDDPLACAAAASLKDHRKSLEILKLLREHGVPWNSETFASAARFGNLEVLDYLKDNECPSDEEALYAAVQNGDAAIIQRCLHCGSDERTCSLAVTHPAHDNALEVLKFLRHLEVDWDEDTCAEAALQGNLKALNWALEHGCNWSEETFNNAIKSTDTTTIEYCIDNHCPYNEREVYASAVTCKDPITVLKLLRKNGLQWNEHTCAKTAAVGNLKLLRWLRLNGCPWDKNTCHAAVFYERYEVLVYAHENGCPWTATTYAYCFDEPEVDDEDDYIVPTEYKCSGEIFDYLEERGCPKPDDDDWGSIDFDYENNYIRD</sequence>
<dbReference type="InterPro" id="IPR052050">
    <property type="entry name" value="SecEffector_AnkRepeat"/>
</dbReference>
<evidence type="ECO:0000313" key="1">
    <source>
        <dbReference type="EMBL" id="GFH47271.1"/>
    </source>
</evidence>
<reference evidence="1 2" key="1">
    <citation type="journal article" date="2021" name="Sci. Rep.">
        <title>The genome of the diatom Chaetoceros tenuissimus carries an ancient integrated fragment of an extant virus.</title>
        <authorList>
            <person name="Hongo Y."/>
            <person name="Kimura K."/>
            <person name="Takaki Y."/>
            <person name="Yoshida Y."/>
            <person name="Baba S."/>
            <person name="Kobayashi G."/>
            <person name="Nagasaki K."/>
            <person name="Hano T."/>
            <person name="Tomaru Y."/>
        </authorList>
    </citation>
    <scope>NUCLEOTIDE SEQUENCE [LARGE SCALE GENOMIC DNA]</scope>
    <source>
        <strain evidence="1 2">NIES-3715</strain>
    </source>
</reference>
<protein>
    <submittedName>
        <fullName evidence="1">Uncharacterized protein</fullName>
    </submittedName>
</protein>